<comment type="caution">
    <text evidence="1">The sequence shown here is derived from an EMBL/GenBank/DDBJ whole genome shotgun (WGS) entry which is preliminary data.</text>
</comment>
<protein>
    <submittedName>
        <fullName evidence="1">Uncharacterized protein</fullName>
    </submittedName>
</protein>
<gene>
    <name evidence="1" type="ORF">M9H77_07489</name>
</gene>
<evidence type="ECO:0000313" key="1">
    <source>
        <dbReference type="EMBL" id="KAI5676539.1"/>
    </source>
</evidence>
<dbReference type="EMBL" id="CM044702">
    <property type="protein sequence ID" value="KAI5676539.1"/>
    <property type="molecule type" value="Genomic_DNA"/>
</dbReference>
<accession>A0ACC0BVA3</accession>
<reference evidence="2" key="1">
    <citation type="journal article" date="2023" name="Nat. Plants">
        <title>Single-cell RNA sequencing provides a high-resolution roadmap for understanding the multicellular compartmentation of specialized metabolism.</title>
        <authorList>
            <person name="Sun S."/>
            <person name="Shen X."/>
            <person name="Li Y."/>
            <person name="Li Y."/>
            <person name="Wang S."/>
            <person name="Li R."/>
            <person name="Zhang H."/>
            <person name="Shen G."/>
            <person name="Guo B."/>
            <person name="Wei J."/>
            <person name="Xu J."/>
            <person name="St-Pierre B."/>
            <person name="Chen S."/>
            <person name="Sun C."/>
        </authorList>
    </citation>
    <scope>NUCLEOTIDE SEQUENCE [LARGE SCALE GENOMIC DNA]</scope>
</reference>
<keyword evidence="2" id="KW-1185">Reference proteome</keyword>
<evidence type="ECO:0000313" key="2">
    <source>
        <dbReference type="Proteomes" id="UP001060085"/>
    </source>
</evidence>
<organism evidence="1 2">
    <name type="scientific">Catharanthus roseus</name>
    <name type="common">Madagascar periwinkle</name>
    <name type="synonym">Vinca rosea</name>
    <dbReference type="NCBI Taxonomy" id="4058"/>
    <lineage>
        <taxon>Eukaryota</taxon>
        <taxon>Viridiplantae</taxon>
        <taxon>Streptophyta</taxon>
        <taxon>Embryophyta</taxon>
        <taxon>Tracheophyta</taxon>
        <taxon>Spermatophyta</taxon>
        <taxon>Magnoliopsida</taxon>
        <taxon>eudicotyledons</taxon>
        <taxon>Gunneridae</taxon>
        <taxon>Pentapetalae</taxon>
        <taxon>asterids</taxon>
        <taxon>lamiids</taxon>
        <taxon>Gentianales</taxon>
        <taxon>Apocynaceae</taxon>
        <taxon>Rauvolfioideae</taxon>
        <taxon>Vinceae</taxon>
        <taxon>Catharanthinae</taxon>
        <taxon>Catharanthus</taxon>
    </lineage>
</organism>
<proteinExistence type="predicted"/>
<dbReference type="Proteomes" id="UP001060085">
    <property type="component" value="Linkage Group LG02"/>
</dbReference>
<name>A0ACC0BVA3_CATRO</name>
<sequence length="138" mass="15423">MVAYVEEALKNKFEEFGDKGETSKEGHHTTDGSPAPTVAGSSRKGGDPWEEVESKLQSKVDLHKSGIRETSTWRLICVAKGQLPTQSHQKGTSDPTRMNLHETLWSMQQPINGFVRQLRSVVRDLDELKRGKSSTTMK</sequence>